<accession>A0ABN2FWI1</accession>
<organism evidence="3 4">
    <name type="scientific">Fodinicola feengrottensis</name>
    <dbReference type="NCBI Taxonomy" id="435914"/>
    <lineage>
        <taxon>Bacteria</taxon>
        <taxon>Bacillati</taxon>
        <taxon>Actinomycetota</taxon>
        <taxon>Actinomycetes</taxon>
        <taxon>Mycobacteriales</taxon>
        <taxon>Fodinicola</taxon>
    </lineage>
</organism>
<sequence length="408" mass="44605">MTVAAAVERVYREERARMLAALVRVLGDFELAEEALHEACAQALRSWPRTGIPDNPVGWLLTVGRNRGFDWQRRAIKGREKQEVAAVHTGEAMPGISEDALVGLGDDRLSLIFTCCHPALAMPARVALTLQVVVGLTAGEIARAFLVGESTLAQRLVRAKRKIREAGVSFEVPPDHRLPERLSGVLAVVYLIFTQVYNASPAAPEHRELRAEAIRLGSLIATLMPAEPEVYGLIALMLLHDSRTAARYDPAGDVVLLDDQDRTQWDQSQIAAGVHLLDRALKHHSTGPYALQAAIAAVHAQAATADATDWPRIAGLYAALAGLTPSPVVDLNHAIAIAMTDGPEVGLHLIDGIDGLRGYHLWHAARADMLRRLDRRDEATAAYEKAHDIATNPADRRFLERRLKELDN</sequence>
<proteinExistence type="predicted"/>
<reference evidence="3 4" key="1">
    <citation type="journal article" date="2019" name="Int. J. Syst. Evol. Microbiol.">
        <title>The Global Catalogue of Microorganisms (GCM) 10K type strain sequencing project: providing services to taxonomists for standard genome sequencing and annotation.</title>
        <authorList>
            <consortium name="The Broad Institute Genomics Platform"/>
            <consortium name="The Broad Institute Genome Sequencing Center for Infectious Disease"/>
            <person name="Wu L."/>
            <person name="Ma J."/>
        </authorList>
    </citation>
    <scope>NUCLEOTIDE SEQUENCE [LARGE SCALE GENOMIC DNA]</scope>
    <source>
        <strain evidence="3 4">JCM 14718</strain>
    </source>
</reference>
<gene>
    <name evidence="3" type="ORF">GCM10009765_08130</name>
</gene>
<dbReference type="PANTHER" id="PTHR47756">
    <property type="entry name" value="BLL6612 PROTEIN-RELATED"/>
    <property type="match status" value="1"/>
</dbReference>
<evidence type="ECO:0000313" key="3">
    <source>
        <dbReference type="EMBL" id="GAA1661057.1"/>
    </source>
</evidence>
<dbReference type="PANTHER" id="PTHR47756:SF2">
    <property type="entry name" value="BLL6612 PROTEIN"/>
    <property type="match status" value="1"/>
</dbReference>
<dbReference type="EMBL" id="BAAANY010000002">
    <property type="protein sequence ID" value="GAA1661057.1"/>
    <property type="molecule type" value="Genomic_DNA"/>
</dbReference>
<dbReference type="Proteomes" id="UP001500618">
    <property type="component" value="Unassembled WGS sequence"/>
</dbReference>
<comment type="caution">
    <text evidence="3">The sequence shown here is derived from an EMBL/GenBank/DDBJ whole genome shotgun (WGS) entry which is preliminary data.</text>
</comment>
<dbReference type="Pfam" id="PF20239">
    <property type="entry name" value="DUF6596"/>
    <property type="match status" value="1"/>
</dbReference>
<dbReference type="SUPFAM" id="SSF88946">
    <property type="entry name" value="Sigma2 domain of RNA polymerase sigma factors"/>
    <property type="match status" value="1"/>
</dbReference>
<name>A0ABN2FWI1_9ACTN</name>
<dbReference type="InterPro" id="IPR007627">
    <property type="entry name" value="RNA_pol_sigma70_r2"/>
</dbReference>
<evidence type="ECO:0000313" key="4">
    <source>
        <dbReference type="Proteomes" id="UP001500618"/>
    </source>
</evidence>
<evidence type="ECO:0000259" key="1">
    <source>
        <dbReference type="Pfam" id="PF04542"/>
    </source>
</evidence>
<evidence type="ECO:0000259" key="2">
    <source>
        <dbReference type="Pfam" id="PF20239"/>
    </source>
</evidence>
<protein>
    <submittedName>
        <fullName evidence="3">Sigma factor</fullName>
    </submittedName>
</protein>
<feature type="domain" description="DUF6596" evidence="2">
    <location>
        <begin position="181"/>
        <end position="280"/>
    </location>
</feature>
<dbReference type="Pfam" id="PF04542">
    <property type="entry name" value="Sigma70_r2"/>
    <property type="match status" value="1"/>
</dbReference>
<dbReference type="InterPro" id="IPR013324">
    <property type="entry name" value="RNA_pol_sigma_r3/r4-like"/>
</dbReference>
<dbReference type="RefSeq" id="WP_344307216.1">
    <property type="nucleotide sequence ID" value="NZ_BAAANY010000002.1"/>
</dbReference>
<dbReference type="InterPro" id="IPR013325">
    <property type="entry name" value="RNA_pol_sigma_r2"/>
</dbReference>
<dbReference type="InterPro" id="IPR046531">
    <property type="entry name" value="DUF6596"/>
</dbReference>
<feature type="domain" description="RNA polymerase sigma-70 region 2" evidence="1">
    <location>
        <begin position="11"/>
        <end position="74"/>
    </location>
</feature>
<dbReference type="SUPFAM" id="SSF88659">
    <property type="entry name" value="Sigma3 and sigma4 domains of RNA polymerase sigma factors"/>
    <property type="match status" value="1"/>
</dbReference>
<keyword evidence="4" id="KW-1185">Reference proteome</keyword>
<dbReference type="Gene3D" id="1.10.1740.10">
    <property type="match status" value="1"/>
</dbReference>